<dbReference type="AlphaFoldDB" id="H5U6X9"/>
<proteinExistence type="predicted"/>
<evidence type="ECO:0000313" key="2">
    <source>
        <dbReference type="Proteomes" id="UP000005845"/>
    </source>
</evidence>
<dbReference type="EMBL" id="BAFC01000129">
    <property type="protein sequence ID" value="GAB41487.1"/>
    <property type="molecule type" value="Genomic_DNA"/>
</dbReference>
<sequence length="66" mass="7066">MCFSVLSVTWVEEVDKDTSLGGSCITFDTDLGVVGIGVLSGCPLPIRCRPMPKLRAELRIGGRLVT</sequence>
<gene>
    <name evidence="1" type="ORF">GOSPT_131_00220</name>
</gene>
<dbReference type="Proteomes" id="UP000005845">
    <property type="component" value="Unassembled WGS sequence"/>
</dbReference>
<accession>H5U6X9</accession>
<organism evidence="1 2">
    <name type="scientific">Gordonia sputi NBRC 100414</name>
    <dbReference type="NCBI Taxonomy" id="1089453"/>
    <lineage>
        <taxon>Bacteria</taxon>
        <taxon>Bacillati</taxon>
        <taxon>Actinomycetota</taxon>
        <taxon>Actinomycetes</taxon>
        <taxon>Mycobacteriales</taxon>
        <taxon>Gordoniaceae</taxon>
        <taxon>Gordonia</taxon>
    </lineage>
</organism>
<comment type="caution">
    <text evidence="1">The sequence shown here is derived from an EMBL/GenBank/DDBJ whole genome shotgun (WGS) entry which is preliminary data.</text>
</comment>
<name>H5U6X9_9ACTN</name>
<reference evidence="1 2" key="1">
    <citation type="submission" date="2012-02" db="EMBL/GenBank/DDBJ databases">
        <title>Whole genome shotgun sequence of Gordonia sputi NBRC 100414.</title>
        <authorList>
            <person name="Yoshida I."/>
            <person name="Hosoyama A."/>
            <person name="Tsuchikane K."/>
            <person name="Katsumata H."/>
            <person name="Yamazaki S."/>
            <person name="Fujita N."/>
        </authorList>
    </citation>
    <scope>NUCLEOTIDE SEQUENCE [LARGE SCALE GENOMIC DNA]</scope>
    <source>
        <strain evidence="1 2">NBRC 100414</strain>
    </source>
</reference>
<protein>
    <submittedName>
        <fullName evidence="1">Uncharacterized protein</fullName>
    </submittedName>
</protein>
<evidence type="ECO:0000313" key="1">
    <source>
        <dbReference type="EMBL" id="GAB41487.1"/>
    </source>
</evidence>
<keyword evidence="2" id="KW-1185">Reference proteome</keyword>